<dbReference type="Pfam" id="PF07944">
    <property type="entry name" value="Beta-AFase-like_GH127_cat"/>
    <property type="match status" value="1"/>
</dbReference>
<dbReference type="PANTHER" id="PTHR43465:SF2">
    <property type="entry name" value="DUF1680 DOMAIN PROTEIN (AFU_ORTHOLOGUE AFUA_1G08910)"/>
    <property type="match status" value="1"/>
</dbReference>
<dbReference type="InterPro" id="IPR049049">
    <property type="entry name" value="Beta-AFase-like_GH127_C"/>
</dbReference>
<dbReference type="InterPro" id="IPR012878">
    <property type="entry name" value="Beta-AFase-like_GH127_cat"/>
</dbReference>
<evidence type="ECO:0000256" key="1">
    <source>
        <dbReference type="SAM" id="SignalP"/>
    </source>
</evidence>
<evidence type="ECO:0000259" key="3">
    <source>
        <dbReference type="Pfam" id="PF07944"/>
    </source>
</evidence>
<reference evidence="6 7" key="1">
    <citation type="submission" date="2019-02" db="EMBL/GenBank/DDBJ databases">
        <title>Deep-cultivation of Planctomycetes and their phenomic and genomic characterization uncovers novel biology.</title>
        <authorList>
            <person name="Wiegand S."/>
            <person name="Jogler M."/>
            <person name="Boedeker C."/>
            <person name="Pinto D."/>
            <person name="Vollmers J."/>
            <person name="Rivas-Marin E."/>
            <person name="Kohn T."/>
            <person name="Peeters S.H."/>
            <person name="Heuer A."/>
            <person name="Rast P."/>
            <person name="Oberbeckmann S."/>
            <person name="Bunk B."/>
            <person name="Jeske O."/>
            <person name="Meyerdierks A."/>
            <person name="Storesund J.E."/>
            <person name="Kallscheuer N."/>
            <person name="Luecker S."/>
            <person name="Lage O.M."/>
            <person name="Pohl T."/>
            <person name="Merkel B.J."/>
            <person name="Hornburger P."/>
            <person name="Mueller R.-W."/>
            <person name="Bruemmer F."/>
            <person name="Labrenz M."/>
            <person name="Spormann A.M."/>
            <person name="Op Den Camp H."/>
            <person name="Overmann J."/>
            <person name="Amann R."/>
            <person name="Jetten M.S.M."/>
            <person name="Mascher T."/>
            <person name="Medema M.H."/>
            <person name="Devos D.P."/>
            <person name="Kaster A.-K."/>
            <person name="Ovreas L."/>
            <person name="Rohde M."/>
            <person name="Galperin M.Y."/>
            <person name="Jogler C."/>
        </authorList>
    </citation>
    <scope>NUCLEOTIDE SEQUENCE [LARGE SCALE GENOMIC DNA]</scope>
    <source>
        <strain evidence="6 7">CA13</strain>
    </source>
</reference>
<keyword evidence="7" id="KW-1185">Reference proteome</keyword>
<feature type="chain" id="PRO_5022864460" evidence="1">
    <location>
        <begin position="20"/>
        <end position="806"/>
    </location>
</feature>
<dbReference type="SUPFAM" id="SSF48208">
    <property type="entry name" value="Six-hairpin glycosidases"/>
    <property type="match status" value="1"/>
</dbReference>
<dbReference type="InterPro" id="IPR049174">
    <property type="entry name" value="Beta-AFase-like"/>
</dbReference>
<keyword evidence="6" id="KW-0378">Hydrolase</keyword>
<dbReference type="AlphaFoldDB" id="A0A5C5Z7X7"/>
<evidence type="ECO:0000259" key="2">
    <source>
        <dbReference type="Pfam" id="PF00754"/>
    </source>
</evidence>
<dbReference type="GO" id="GO:0102478">
    <property type="term" value="F:beta-L-arabinofuranosidase activity"/>
    <property type="evidence" value="ECO:0007669"/>
    <property type="project" value="UniProtKB-EC"/>
</dbReference>
<feature type="domain" description="Non-reducing end beta-L-arabinofuranosidase-like GH127 catalytic" evidence="3">
    <location>
        <begin position="31"/>
        <end position="420"/>
    </location>
</feature>
<dbReference type="GO" id="GO:0005975">
    <property type="term" value="P:carbohydrate metabolic process"/>
    <property type="evidence" value="ECO:0007669"/>
    <property type="project" value="InterPro"/>
</dbReference>
<dbReference type="PANTHER" id="PTHR43465">
    <property type="entry name" value="DUF1680 DOMAIN PROTEIN (AFU_ORTHOLOGUE AFUA_1G08910)"/>
    <property type="match status" value="1"/>
</dbReference>
<dbReference type="EMBL" id="SJPJ01000001">
    <property type="protein sequence ID" value="TWT83449.1"/>
    <property type="molecule type" value="Genomic_DNA"/>
</dbReference>
<feature type="signal peptide" evidence="1">
    <location>
        <begin position="1"/>
        <end position="19"/>
    </location>
</feature>
<keyword evidence="6" id="KW-0326">Glycosidase</keyword>
<dbReference type="SUPFAM" id="SSF49785">
    <property type="entry name" value="Galactose-binding domain-like"/>
    <property type="match status" value="1"/>
</dbReference>
<comment type="caution">
    <text evidence="6">The sequence shown here is derived from an EMBL/GenBank/DDBJ whole genome shotgun (WGS) entry which is preliminary data.</text>
</comment>
<evidence type="ECO:0000259" key="4">
    <source>
        <dbReference type="Pfam" id="PF20736"/>
    </source>
</evidence>
<sequence precursor="true">MRQSIVLVGLLISISATNAADYPIRPVPFTSVEVGSGFWRPRMETNRTVTIPYCFERCEETGRISNFVAAAEKNPDGFEGIYFNDSDVFKIVEGAAYALALKPDPKLDDYLDDLIAKFAAAQEPDGYLYTVKTSGSKSRYGQEPRWTGLGHSHELYNVGHMYEAAVAHYQATGKRNFLDIAIKNADLIAKVFGPKPGQRTDVPGHEEIEIGLVRLARATGNPNYFDLAKFFVQMRGNESKRVKLYGQYAQDHAPVVGQSEAVGHAVRGGYFYAGVADVAALTEDQSYIDAIDRIWQDVVSRKLYLIGSVGQHGAGEGYAGAYQLTNLKAYNETCAAIALAMWNHRMFLLHGDSKYADVLERILYNGFLSGVSLSGDQFFYPNPLECDMQFKFNHGDLQRSPWFGCSCCPSNVVRFLPSIPGYAYAVRDKNLYVNLFLAGQMRTDVDGGEVKLKQDTNYPWSGKIRITVTPEVSRSFSLRLRIPGWVRGEVLPSDLYQYEDATPSKWTVSVNGKPVNADLVNGYAVLDRQWEAGDLVELDLPMPVRRVLANEQIEFDRGRVAIERGPLVYCIEGADHDGKVLNLWLPDDSVLHPEHHQDLLGGVTVLRGEANAVSRQENGTIADRTAAITFIPYFAWCHRGANEMRVWIPRSPDLATVSPIPTIASTSKATASHKHGADTINALADQILPANSIDHEIPRFTWWNHRGTQEWVQYELDKPTMVSKVAVYWFDDTGRGACRVPKSWKLLYRDGDQWKPVDNANDYRTKKDEFIEVQFTPVQTSALRIQVQLQPSFSGGILEWQVQANP</sequence>
<dbReference type="Pfam" id="PF20736">
    <property type="entry name" value="Glyco_hydro127M"/>
    <property type="match status" value="1"/>
</dbReference>
<dbReference type="InterPro" id="IPR008979">
    <property type="entry name" value="Galactose-bd-like_sf"/>
</dbReference>
<organism evidence="6 7">
    <name type="scientific">Novipirellula herctigrandis</name>
    <dbReference type="NCBI Taxonomy" id="2527986"/>
    <lineage>
        <taxon>Bacteria</taxon>
        <taxon>Pseudomonadati</taxon>
        <taxon>Planctomycetota</taxon>
        <taxon>Planctomycetia</taxon>
        <taxon>Pirellulales</taxon>
        <taxon>Pirellulaceae</taxon>
        <taxon>Novipirellula</taxon>
    </lineage>
</organism>
<protein>
    <submittedName>
        <fullName evidence="6">Non-reducing end beta-L-arabinofuranosidase</fullName>
        <ecNumber evidence="6">3.2.1.185</ecNumber>
    </submittedName>
</protein>
<dbReference type="Pfam" id="PF20737">
    <property type="entry name" value="Glyco_hydro127C"/>
    <property type="match status" value="1"/>
</dbReference>
<keyword evidence="1" id="KW-0732">Signal</keyword>
<evidence type="ECO:0000313" key="7">
    <source>
        <dbReference type="Proteomes" id="UP000315010"/>
    </source>
</evidence>
<dbReference type="Gene3D" id="2.60.120.260">
    <property type="entry name" value="Galactose-binding domain-like"/>
    <property type="match status" value="1"/>
</dbReference>
<feature type="domain" description="Non-reducing end beta-L-arabinofuranosidase-like GH127 middle" evidence="4">
    <location>
        <begin position="431"/>
        <end position="542"/>
    </location>
</feature>
<dbReference type="InterPro" id="IPR008928">
    <property type="entry name" value="6-hairpin_glycosidase_sf"/>
</dbReference>
<name>A0A5C5Z7X7_9BACT</name>
<dbReference type="EC" id="3.2.1.185" evidence="6"/>
<dbReference type="InterPro" id="IPR000421">
    <property type="entry name" value="FA58C"/>
</dbReference>
<proteinExistence type="predicted"/>
<dbReference type="InterPro" id="IPR049046">
    <property type="entry name" value="Beta-AFase-like_GH127_middle"/>
</dbReference>
<gene>
    <name evidence="6" type="primary">hypBA1_7</name>
    <name evidence="6" type="ORF">CA13_49140</name>
</gene>
<evidence type="ECO:0000313" key="6">
    <source>
        <dbReference type="EMBL" id="TWT83449.1"/>
    </source>
</evidence>
<dbReference type="Proteomes" id="UP000315010">
    <property type="component" value="Unassembled WGS sequence"/>
</dbReference>
<feature type="domain" description="Non-reducing end beta-L-arabinofuranosidase-like GH127 C-terminal" evidence="5">
    <location>
        <begin position="544"/>
        <end position="649"/>
    </location>
</feature>
<dbReference type="Pfam" id="PF00754">
    <property type="entry name" value="F5_F8_type_C"/>
    <property type="match status" value="1"/>
</dbReference>
<feature type="domain" description="F5/8 type C" evidence="2">
    <location>
        <begin position="701"/>
        <end position="789"/>
    </location>
</feature>
<evidence type="ECO:0000259" key="5">
    <source>
        <dbReference type="Pfam" id="PF20737"/>
    </source>
</evidence>
<dbReference type="OrthoDB" id="9757939at2"/>
<dbReference type="RefSeq" id="WP_146400630.1">
    <property type="nucleotide sequence ID" value="NZ_SJPJ01000001.1"/>
</dbReference>
<accession>A0A5C5Z7X7</accession>